<dbReference type="AlphaFoldDB" id="A0A561PRB7"/>
<dbReference type="SUPFAM" id="SSF51556">
    <property type="entry name" value="Metallo-dependent hydrolases"/>
    <property type="match status" value="1"/>
</dbReference>
<evidence type="ECO:0000259" key="1">
    <source>
        <dbReference type="Pfam" id="PF01979"/>
    </source>
</evidence>
<comment type="caution">
    <text evidence="2">The sequence shown here is derived from an EMBL/GenBank/DDBJ whole genome shotgun (WGS) entry which is preliminary data.</text>
</comment>
<proteinExistence type="predicted"/>
<dbReference type="Gene3D" id="2.30.40.10">
    <property type="entry name" value="Urease, subunit C, domain 1"/>
    <property type="match status" value="1"/>
</dbReference>
<dbReference type="GO" id="GO:0016810">
    <property type="term" value="F:hydrolase activity, acting on carbon-nitrogen (but not peptide) bonds"/>
    <property type="evidence" value="ECO:0007669"/>
    <property type="project" value="InterPro"/>
</dbReference>
<dbReference type="SUPFAM" id="SSF51338">
    <property type="entry name" value="Composite domain of metallo-dependent hydrolases"/>
    <property type="match status" value="1"/>
</dbReference>
<dbReference type="InterPro" id="IPR032466">
    <property type="entry name" value="Metal_Hydrolase"/>
</dbReference>
<dbReference type="PANTHER" id="PTHR43135:SF3">
    <property type="entry name" value="ALPHA-D-RIBOSE 1-METHYLPHOSPHONATE 5-TRIPHOSPHATE DIPHOSPHATASE"/>
    <property type="match status" value="1"/>
</dbReference>
<keyword evidence="2" id="KW-0378">Hydrolase</keyword>
<evidence type="ECO:0000313" key="2">
    <source>
        <dbReference type="EMBL" id="TWF40657.1"/>
    </source>
</evidence>
<reference evidence="2 3" key="1">
    <citation type="submission" date="2019-06" db="EMBL/GenBank/DDBJ databases">
        <title>Sorghum-associated microbial communities from plants grown in Nebraska, USA.</title>
        <authorList>
            <person name="Schachtman D."/>
        </authorList>
    </citation>
    <scope>NUCLEOTIDE SEQUENCE [LARGE SCALE GENOMIC DNA]</scope>
    <source>
        <strain evidence="2 3">1209</strain>
    </source>
</reference>
<accession>A0A561PRB7</accession>
<dbReference type="InterPro" id="IPR011059">
    <property type="entry name" value="Metal-dep_hydrolase_composite"/>
</dbReference>
<dbReference type="Proteomes" id="UP000320811">
    <property type="component" value="Unassembled WGS sequence"/>
</dbReference>
<dbReference type="InterPro" id="IPR006680">
    <property type="entry name" value="Amidohydro-rel"/>
</dbReference>
<protein>
    <submittedName>
        <fullName evidence="2">Imidazolonepropionase-like amidohydrolase</fullName>
    </submittedName>
</protein>
<feature type="domain" description="Amidohydrolase-related" evidence="1">
    <location>
        <begin position="72"/>
        <end position="432"/>
    </location>
</feature>
<dbReference type="RefSeq" id="WP_145670639.1">
    <property type="nucleotide sequence ID" value="NZ_VIWO01000004.1"/>
</dbReference>
<name>A0A561PRB7_9BACT</name>
<sequence>MKNVLLFLLLLAPIPGLHSPDTLLLRDLTLIDGNGGTPIAHTDILIKGGVIAGVGAHLEAPGARVVNCTGKTVMPGIISSHVHVGMMGGATKDPYTRDNILAQLKKYMNYGVTSILVMGSDHPMLFQSGFRDSSVSGLLPGARLYSAGYGFAAPKGGPAMPFIYHPATADQAAREIDSLASINPTVIKMWVDDFGGSAPKMDSSVYKTIIARAHQHHIRVASHLYYLTDAQSLVNNGLDIMAHSVRDKEIDASTLQQMKRRGLIYIPTLSLDEYAFIYARKPEWINDPFFKASLEPGVYEMITSEKYQDNIKHSPSYQRNVHAFETAMKNVKKVADAGIPVALGTDSGAQPVRAQGFSEHLEMELMVQAGLTPLQAITAATKNAANALDIGLHTGTIEKGKVADLLLLDGDPSKDIRNIRKIAAVYKAGREVSKGVLSK</sequence>
<organism evidence="2 3">
    <name type="scientific">Chitinophaga polysaccharea</name>
    <dbReference type="NCBI Taxonomy" id="1293035"/>
    <lineage>
        <taxon>Bacteria</taxon>
        <taxon>Pseudomonadati</taxon>
        <taxon>Bacteroidota</taxon>
        <taxon>Chitinophagia</taxon>
        <taxon>Chitinophagales</taxon>
        <taxon>Chitinophagaceae</taxon>
        <taxon>Chitinophaga</taxon>
    </lineage>
</organism>
<gene>
    <name evidence="2" type="ORF">FHW36_104340</name>
</gene>
<dbReference type="Pfam" id="PF01979">
    <property type="entry name" value="Amidohydro_1"/>
    <property type="match status" value="1"/>
</dbReference>
<dbReference type="Gene3D" id="3.20.20.140">
    <property type="entry name" value="Metal-dependent hydrolases"/>
    <property type="match status" value="1"/>
</dbReference>
<dbReference type="InterPro" id="IPR051781">
    <property type="entry name" value="Metallo-dep_Hydrolase"/>
</dbReference>
<keyword evidence="3" id="KW-1185">Reference proteome</keyword>
<dbReference type="PANTHER" id="PTHR43135">
    <property type="entry name" value="ALPHA-D-RIBOSE 1-METHYLPHOSPHONATE 5-TRIPHOSPHATE DIPHOSPHATASE"/>
    <property type="match status" value="1"/>
</dbReference>
<dbReference type="EMBL" id="VIWO01000004">
    <property type="protein sequence ID" value="TWF40657.1"/>
    <property type="molecule type" value="Genomic_DNA"/>
</dbReference>
<dbReference type="OrthoDB" id="9797498at2"/>
<evidence type="ECO:0000313" key="3">
    <source>
        <dbReference type="Proteomes" id="UP000320811"/>
    </source>
</evidence>